<evidence type="ECO:0000259" key="2">
    <source>
        <dbReference type="Pfam" id="PF13592"/>
    </source>
</evidence>
<dbReference type="InterPro" id="IPR038717">
    <property type="entry name" value="Tc1-like_DDE_dom"/>
</dbReference>
<dbReference type="Pfam" id="PF13592">
    <property type="entry name" value="HTH_33"/>
    <property type="match status" value="1"/>
</dbReference>
<proteinExistence type="predicted"/>
<dbReference type="Proteomes" id="UP001589532">
    <property type="component" value="Unassembled WGS sequence"/>
</dbReference>
<reference evidence="3 4" key="1">
    <citation type="submission" date="2024-09" db="EMBL/GenBank/DDBJ databases">
        <authorList>
            <person name="Sun Q."/>
            <person name="Mori K."/>
        </authorList>
    </citation>
    <scope>NUCLEOTIDE SEQUENCE [LARGE SCALE GENOMIC DNA]</scope>
    <source>
        <strain evidence="3 4">JCM 3143</strain>
    </source>
</reference>
<dbReference type="InterPro" id="IPR036397">
    <property type="entry name" value="RNaseH_sf"/>
</dbReference>
<comment type="caution">
    <text evidence="3">The sequence shown here is derived from an EMBL/GenBank/DDBJ whole genome shotgun (WGS) entry which is preliminary data.</text>
</comment>
<dbReference type="RefSeq" id="WP_378520740.1">
    <property type="nucleotide sequence ID" value="NZ_JBHMBW010000003.1"/>
</dbReference>
<dbReference type="InterPro" id="IPR025959">
    <property type="entry name" value="Winged_HTH_dom"/>
</dbReference>
<dbReference type="Pfam" id="PF13358">
    <property type="entry name" value="DDE_3"/>
    <property type="match status" value="1"/>
</dbReference>
<name>A0ABV5RTE1_9ACTN</name>
<feature type="domain" description="Winged helix-turn helix" evidence="2">
    <location>
        <begin position="39"/>
        <end position="97"/>
    </location>
</feature>
<gene>
    <name evidence="3" type="ORF">ACFFSA_06310</name>
</gene>
<evidence type="ECO:0000313" key="3">
    <source>
        <dbReference type="EMBL" id="MFB9622690.1"/>
    </source>
</evidence>
<dbReference type="EMBL" id="JBHMBW010000003">
    <property type="protein sequence ID" value="MFB9622690.1"/>
    <property type="molecule type" value="Genomic_DNA"/>
</dbReference>
<sequence>MGRRRCCPRGRCRRRSYRHGSGAAGDRASARAAGLGYDEDQCWTLARVNTLIGRLFHIGYPIEGVGKLLHRHGCSVRVPVRRALERDEEAIAAWEAEVWPVVKAPRRTWAPVGARPVVTVRGKGSGRVNMAGVVAYRDGERPHLFYRLHIYRGRKGEPKSFSWIDYRDLIVATHQYLGAPLVWCWDNLNMHLAGQLADFAAENAEWLRIVQLPAYAPELNPVEGIWSLLRRALANFAVADLPGLVRIVKRKLKEIQYRPHLLTGCLTQTGLTLETPANP</sequence>
<protein>
    <submittedName>
        <fullName evidence="3">Winged helix-turn-helix domain-containing protein</fullName>
    </submittedName>
</protein>
<evidence type="ECO:0000313" key="4">
    <source>
        <dbReference type="Proteomes" id="UP001589532"/>
    </source>
</evidence>
<organism evidence="3 4">
    <name type="scientific">Nonomuraea helvata</name>
    <dbReference type="NCBI Taxonomy" id="37484"/>
    <lineage>
        <taxon>Bacteria</taxon>
        <taxon>Bacillati</taxon>
        <taxon>Actinomycetota</taxon>
        <taxon>Actinomycetes</taxon>
        <taxon>Streptosporangiales</taxon>
        <taxon>Streptosporangiaceae</taxon>
        <taxon>Nonomuraea</taxon>
    </lineage>
</organism>
<accession>A0ABV5RTE1</accession>
<keyword evidence="4" id="KW-1185">Reference proteome</keyword>
<evidence type="ECO:0000259" key="1">
    <source>
        <dbReference type="Pfam" id="PF13358"/>
    </source>
</evidence>
<dbReference type="Gene3D" id="3.30.420.10">
    <property type="entry name" value="Ribonuclease H-like superfamily/Ribonuclease H"/>
    <property type="match status" value="1"/>
</dbReference>
<feature type="domain" description="Tc1-like transposase DDE" evidence="1">
    <location>
        <begin position="104"/>
        <end position="235"/>
    </location>
</feature>